<gene>
    <name evidence="1" type="ORF">C9994_16630</name>
</gene>
<evidence type="ECO:0000313" key="2">
    <source>
        <dbReference type="Proteomes" id="UP000240608"/>
    </source>
</evidence>
<protein>
    <submittedName>
        <fullName evidence="1">2-succinyl-5-enolpyruvyl-6-hydroxy-3-cyclohexene-1-carboxylic-acid synthase</fullName>
    </submittedName>
</protein>
<dbReference type="EMBL" id="PYVU01000545">
    <property type="protein sequence ID" value="PTB90852.1"/>
    <property type="molecule type" value="Genomic_DNA"/>
</dbReference>
<name>A0A2T4DAV3_9BACT</name>
<evidence type="ECO:0000313" key="1">
    <source>
        <dbReference type="EMBL" id="PTB90852.1"/>
    </source>
</evidence>
<sequence length="61" mass="7075">MIPGPRDQPELENFFETKQTLNAQSLSNEFNIKHLEANSFEQLKANIELFLESEHTSLLEI</sequence>
<comment type="caution">
    <text evidence="1">The sequence shown here is derived from an EMBL/GenBank/DDBJ whole genome shotgun (WGS) entry which is preliminary data.</text>
</comment>
<proteinExistence type="predicted"/>
<accession>A0A2T4DAV3</accession>
<feature type="non-terminal residue" evidence="1">
    <location>
        <position position="61"/>
    </location>
</feature>
<dbReference type="Gene3D" id="3.40.50.970">
    <property type="match status" value="1"/>
</dbReference>
<dbReference type="AlphaFoldDB" id="A0A2T4DAV3"/>
<dbReference type="Proteomes" id="UP000240608">
    <property type="component" value="Unassembled WGS sequence"/>
</dbReference>
<organism evidence="1 2">
    <name type="scientific">Marivirga lumbricoides</name>
    <dbReference type="NCBI Taxonomy" id="1046115"/>
    <lineage>
        <taxon>Bacteria</taxon>
        <taxon>Pseudomonadati</taxon>
        <taxon>Bacteroidota</taxon>
        <taxon>Cytophagia</taxon>
        <taxon>Cytophagales</taxon>
        <taxon>Marivirgaceae</taxon>
        <taxon>Marivirga</taxon>
    </lineage>
</organism>
<reference evidence="1 2" key="1">
    <citation type="submission" date="2018-03" db="EMBL/GenBank/DDBJ databases">
        <title>Cross-interface Injection: A General Nanoliter Liquid Handling Method Applied to Single Cells Genome Amplification Automated Nanoliter Liquid Handling Applied to Single Cell Multiple Displacement Amplification.</title>
        <authorList>
            <person name="Yun J."/>
            <person name="Xu P."/>
            <person name="Xu J."/>
            <person name="Dai X."/>
            <person name="Wang Y."/>
            <person name="Zheng X."/>
            <person name="Cao C."/>
            <person name="Yi Q."/>
            <person name="Zhu Y."/>
            <person name="Wang L."/>
            <person name="Dong Z."/>
            <person name="Huang Y."/>
            <person name="Huang L."/>
            <person name="Du W."/>
        </authorList>
    </citation>
    <scope>NUCLEOTIDE SEQUENCE [LARGE SCALE GENOMIC DNA]</scope>
    <source>
        <strain evidence="1 2">Z-D1-2</strain>
    </source>
</reference>